<dbReference type="GO" id="GO:0006543">
    <property type="term" value="P:L-glutamine catabolic process"/>
    <property type="evidence" value="ECO:0007669"/>
    <property type="project" value="UniProtKB-UniRule"/>
</dbReference>
<keyword evidence="5 10" id="KW-0456">Lyase</keyword>
<dbReference type="GO" id="GO:0042823">
    <property type="term" value="P:pyridoxal phosphate biosynthetic process"/>
    <property type="evidence" value="ECO:0007669"/>
    <property type="project" value="UniProtKB-UniRule"/>
</dbReference>
<comment type="similarity">
    <text evidence="1 10">Belongs to the glutaminase PdxT/SNO family.</text>
</comment>
<dbReference type="EC" id="3.5.1.2" evidence="10"/>
<dbReference type="Pfam" id="PF01174">
    <property type="entry name" value="SNO"/>
    <property type="match status" value="1"/>
</dbReference>
<dbReference type="AlphaFoldDB" id="A0A841RP54"/>
<feature type="binding site" evidence="10 12">
    <location>
        <begin position="47"/>
        <end position="49"/>
    </location>
    <ligand>
        <name>L-glutamine</name>
        <dbReference type="ChEBI" id="CHEBI:58359"/>
    </ligand>
</feature>
<sequence>MVKIGVLGLQGAVREHVHAIESLGEEAVVVKHKEQLDTIDGLILPGGESTTIRRLIDQYDFYDALVQFGKAGNPIFGTCAGLILLANEIIGQDNAHLGLIDIKAVRNGFGRQRDSFEATLQITGIAEDFEAVFIRAPYIEEVGPNVEVLATYDGRIVAAQEGNIMCSAFHPELTDDNRLTNHFIEMVKKSKLVAQ</sequence>
<dbReference type="InterPro" id="IPR002161">
    <property type="entry name" value="PdxT/SNO"/>
</dbReference>
<evidence type="ECO:0000256" key="5">
    <source>
        <dbReference type="ARBA" id="ARBA00023239"/>
    </source>
</evidence>
<dbReference type="PANTHER" id="PTHR31559">
    <property type="entry name" value="PYRIDOXAL 5'-PHOSPHATE SYNTHASE SUBUNIT SNO"/>
    <property type="match status" value="1"/>
</dbReference>
<evidence type="ECO:0000256" key="3">
    <source>
        <dbReference type="ARBA" id="ARBA00022898"/>
    </source>
</evidence>
<dbReference type="PANTHER" id="PTHR31559:SF0">
    <property type="entry name" value="PYRIDOXAL 5'-PHOSPHATE SYNTHASE SUBUNIT SNO1-RELATED"/>
    <property type="match status" value="1"/>
</dbReference>
<dbReference type="FunFam" id="3.40.50.880:FF:000010">
    <property type="entry name" value="uncharacterized protein LOC100176842 isoform X2"/>
    <property type="match status" value="1"/>
</dbReference>
<evidence type="ECO:0000256" key="1">
    <source>
        <dbReference type="ARBA" id="ARBA00008345"/>
    </source>
</evidence>
<evidence type="ECO:0000256" key="4">
    <source>
        <dbReference type="ARBA" id="ARBA00022962"/>
    </source>
</evidence>
<dbReference type="EC" id="4.3.3.6" evidence="10"/>
<dbReference type="PROSITE" id="PS51273">
    <property type="entry name" value="GATASE_TYPE_1"/>
    <property type="match status" value="1"/>
</dbReference>
<dbReference type="CDD" id="cd01749">
    <property type="entry name" value="GATase1_PB"/>
    <property type="match status" value="1"/>
</dbReference>
<dbReference type="PIRSF" id="PIRSF005639">
    <property type="entry name" value="Glut_amidoT_SNO"/>
    <property type="match status" value="1"/>
</dbReference>
<dbReference type="InterPro" id="IPR029062">
    <property type="entry name" value="Class_I_gatase-like"/>
</dbReference>
<keyword evidence="2 10" id="KW-0378">Hydrolase</keyword>
<dbReference type="UniPathway" id="UPA00245"/>
<evidence type="ECO:0000256" key="6">
    <source>
        <dbReference type="ARBA" id="ARBA00047992"/>
    </source>
</evidence>
<dbReference type="Proteomes" id="UP000572212">
    <property type="component" value="Unassembled WGS sequence"/>
</dbReference>
<dbReference type="PROSITE" id="PS01236">
    <property type="entry name" value="PDXT_SNO_1"/>
    <property type="match status" value="1"/>
</dbReference>
<evidence type="ECO:0000256" key="12">
    <source>
        <dbReference type="PIRSR" id="PIRSR005639-2"/>
    </source>
</evidence>
<accession>A0A841RP54</accession>
<dbReference type="GO" id="GO:0036381">
    <property type="term" value="F:pyridoxal 5'-phosphate synthase (glutamine hydrolysing) activity"/>
    <property type="evidence" value="ECO:0007669"/>
    <property type="project" value="UniProtKB-UniRule"/>
</dbReference>
<feature type="binding site" evidence="10 12">
    <location>
        <begin position="134"/>
        <end position="135"/>
    </location>
    <ligand>
        <name>L-glutamine</name>
        <dbReference type="ChEBI" id="CHEBI:58359"/>
    </ligand>
</feature>
<comment type="catalytic activity">
    <reaction evidence="7 10">
        <text>L-glutamine + H2O = L-glutamate + NH4(+)</text>
        <dbReference type="Rhea" id="RHEA:15889"/>
        <dbReference type="ChEBI" id="CHEBI:15377"/>
        <dbReference type="ChEBI" id="CHEBI:28938"/>
        <dbReference type="ChEBI" id="CHEBI:29985"/>
        <dbReference type="ChEBI" id="CHEBI:58359"/>
        <dbReference type="EC" id="3.5.1.2"/>
    </reaction>
</comment>
<dbReference type="RefSeq" id="WP_184248507.1">
    <property type="nucleotide sequence ID" value="NZ_BAAACU010000012.1"/>
</dbReference>
<comment type="subunit">
    <text evidence="9 10">In the presence of PdxS, forms a dodecamer of heterodimers. Only shows activity in the heterodimer.</text>
</comment>
<comment type="catalytic activity">
    <reaction evidence="6 10">
        <text>aldehydo-D-ribose 5-phosphate + D-glyceraldehyde 3-phosphate + L-glutamine = pyridoxal 5'-phosphate + L-glutamate + phosphate + 3 H2O + H(+)</text>
        <dbReference type="Rhea" id="RHEA:31507"/>
        <dbReference type="ChEBI" id="CHEBI:15377"/>
        <dbReference type="ChEBI" id="CHEBI:15378"/>
        <dbReference type="ChEBI" id="CHEBI:29985"/>
        <dbReference type="ChEBI" id="CHEBI:43474"/>
        <dbReference type="ChEBI" id="CHEBI:58273"/>
        <dbReference type="ChEBI" id="CHEBI:58359"/>
        <dbReference type="ChEBI" id="CHEBI:59776"/>
        <dbReference type="ChEBI" id="CHEBI:597326"/>
        <dbReference type="EC" id="4.3.3.6"/>
    </reaction>
</comment>
<dbReference type="GO" id="GO:0005829">
    <property type="term" value="C:cytosol"/>
    <property type="evidence" value="ECO:0007669"/>
    <property type="project" value="TreeGrafter"/>
</dbReference>
<gene>
    <name evidence="10" type="primary">pdxT</name>
    <name evidence="13" type="ORF">GGQ92_002211</name>
</gene>
<keyword evidence="14" id="KW-1185">Reference proteome</keyword>
<evidence type="ECO:0000256" key="10">
    <source>
        <dbReference type="HAMAP-Rule" id="MF_01615"/>
    </source>
</evidence>
<dbReference type="GO" id="GO:1903600">
    <property type="term" value="C:glutaminase complex"/>
    <property type="evidence" value="ECO:0007669"/>
    <property type="project" value="TreeGrafter"/>
</dbReference>
<dbReference type="GO" id="GO:0008614">
    <property type="term" value="P:pyridoxine metabolic process"/>
    <property type="evidence" value="ECO:0007669"/>
    <property type="project" value="TreeGrafter"/>
</dbReference>
<dbReference type="NCBIfam" id="TIGR03800">
    <property type="entry name" value="PLP_synth_Pdx2"/>
    <property type="match status" value="1"/>
</dbReference>
<evidence type="ECO:0000256" key="2">
    <source>
        <dbReference type="ARBA" id="ARBA00022801"/>
    </source>
</evidence>
<dbReference type="InterPro" id="IPR021196">
    <property type="entry name" value="PdxT/SNO_CS"/>
</dbReference>
<comment type="function">
    <text evidence="8 10">Catalyzes the hydrolysis of glutamine to glutamate and ammonia as part of the biosynthesis of pyridoxal 5'-phosphate. The resulting ammonia molecule is channeled to the active site of PdxS.</text>
</comment>
<proteinExistence type="inferred from homology"/>
<reference evidence="13 14" key="1">
    <citation type="submission" date="2020-08" db="EMBL/GenBank/DDBJ databases">
        <title>Genomic Encyclopedia of Type Strains, Phase IV (KMG-IV): sequencing the most valuable type-strain genomes for metagenomic binning, comparative biology and taxonomic classification.</title>
        <authorList>
            <person name="Goeker M."/>
        </authorList>
    </citation>
    <scope>NUCLEOTIDE SEQUENCE [LARGE SCALE GENOMIC DNA]</scope>
    <source>
        <strain evidence="13 14">DSM 11805</strain>
    </source>
</reference>
<feature type="active site" description="Nucleophile" evidence="10 11">
    <location>
        <position position="79"/>
    </location>
</feature>
<dbReference type="SUPFAM" id="SSF52317">
    <property type="entry name" value="Class I glutamine amidotransferase-like"/>
    <property type="match status" value="1"/>
</dbReference>
<name>A0A841RP54_9BACI</name>
<protein>
    <recommendedName>
        <fullName evidence="10">Pyridoxal 5'-phosphate synthase subunit PdxT</fullName>
        <ecNumber evidence="10">4.3.3.6</ecNumber>
    </recommendedName>
    <alternativeName>
        <fullName evidence="10">Pdx2</fullName>
    </alternativeName>
    <alternativeName>
        <fullName evidence="10">Pyridoxal 5'-phosphate synthase glutaminase subunit</fullName>
        <ecNumber evidence="10">3.5.1.2</ecNumber>
    </alternativeName>
</protein>
<feature type="active site" description="Charge relay system" evidence="10 11">
    <location>
        <position position="170"/>
    </location>
</feature>
<dbReference type="HAMAP" id="MF_01615">
    <property type="entry name" value="PdxT"/>
    <property type="match status" value="1"/>
</dbReference>
<evidence type="ECO:0000313" key="14">
    <source>
        <dbReference type="Proteomes" id="UP000572212"/>
    </source>
</evidence>
<evidence type="ECO:0000256" key="8">
    <source>
        <dbReference type="ARBA" id="ARBA00054599"/>
    </source>
</evidence>
<comment type="pathway">
    <text evidence="10">Cofactor biosynthesis; pyridoxal 5'-phosphate biosynthesis.</text>
</comment>
<dbReference type="EMBL" id="JACHON010000011">
    <property type="protein sequence ID" value="MBB6513403.1"/>
    <property type="molecule type" value="Genomic_DNA"/>
</dbReference>
<dbReference type="Gene3D" id="3.40.50.880">
    <property type="match status" value="1"/>
</dbReference>
<keyword evidence="4 10" id="KW-0315">Glutamine amidotransferase</keyword>
<evidence type="ECO:0000313" key="13">
    <source>
        <dbReference type="EMBL" id="MBB6513403.1"/>
    </source>
</evidence>
<comment type="caution">
    <text evidence="13">The sequence shown here is derived from an EMBL/GenBank/DDBJ whole genome shotgun (WGS) entry which is preliminary data.</text>
</comment>
<feature type="binding site" evidence="10 12">
    <location>
        <position position="106"/>
    </location>
    <ligand>
        <name>L-glutamine</name>
        <dbReference type="ChEBI" id="CHEBI:58359"/>
    </ligand>
</feature>
<evidence type="ECO:0000256" key="11">
    <source>
        <dbReference type="PIRSR" id="PIRSR005639-1"/>
    </source>
</evidence>
<evidence type="ECO:0000256" key="7">
    <source>
        <dbReference type="ARBA" id="ARBA00049534"/>
    </source>
</evidence>
<dbReference type="GO" id="GO:0004359">
    <property type="term" value="F:glutaminase activity"/>
    <property type="evidence" value="ECO:0007669"/>
    <property type="project" value="UniProtKB-UniRule"/>
</dbReference>
<keyword evidence="3 10" id="KW-0663">Pyridoxal phosphate</keyword>
<feature type="active site" description="Charge relay system" evidence="10 11">
    <location>
        <position position="172"/>
    </location>
</feature>
<organism evidence="13 14">
    <name type="scientific">Gracilibacillus halotolerans</name>
    <dbReference type="NCBI Taxonomy" id="74386"/>
    <lineage>
        <taxon>Bacteria</taxon>
        <taxon>Bacillati</taxon>
        <taxon>Bacillota</taxon>
        <taxon>Bacilli</taxon>
        <taxon>Bacillales</taxon>
        <taxon>Bacillaceae</taxon>
        <taxon>Gracilibacillus</taxon>
    </lineage>
</organism>
<dbReference type="PROSITE" id="PS51130">
    <property type="entry name" value="PDXT_SNO_2"/>
    <property type="match status" value="1"/>
</dbReference>
<evidence type="ECO:0000256" key="9">
    <source>
        <dbReference type="ARBA" id="ARBA00064749"/>
    </source>
</evidence>